<dbReference type="InterPro" id="IPR036282">
    <property type="entry name" value="Glutathione-S-Trfase_C_sf"/>
</dbReference>
<dbReference type="PANTHER" id="PTHR43968">
    <property type="match status" value="1"/>
</dbReference>
<proteinExistence type="predicted"/>
<organism evidence="2 3">
    <name type="scientific">Parasphingorhabdus cellanae</name>
    <dbReference type="NCBI Taxonomy" id="2806553"/>
    <lineage>
        <taxon>Bacteria</taxon>
        <taxon>Pseudomonadati</taxon>
        <taxon>Pseudomonadota</taxon>
        <taxon>Alphaproteobacteria</taxon>
        <taxon>Sphingomonadales</taxon>
        <taxon>Sphingomonadaceae</taxon>
        <taxon>Parasphingorhabdus</taxon>
    </lineage>
</organism>
<accession>A0ABX7SZR2</accession>
<keyword evidence="3" id="KW-1185">Reference proteome</keyword>
<dbReference type="CDD" id="cd03196">
    <property type="entry name" value="GST_C_5"/>
    <property type="match status" value="1"/>
</dbReference>
<name>A0ABX7SZR2_9SPHN</name>
<sequence length="217" mass="24867">MSDTPILYSFRRCPYAMRARMALLISETPVRLREVVLRDKPEEMIAASPKATVPVLVLHDDSVIDESLAIMHWALAGHDPDGWLEQEEAGREWIAETDGEFKTNLDRYKYPTRYEDVDPMAHRSAGLRFLEKLDAQLSEKGQLLRDKPSLADHAIFPFVRQFANNDRAWFDAQALPALQAWLAGHLQSDLFLTAMKKYPQWKTGDPEPLFGTQDTRI</sequence>
<dbReference type="PROSITE" id="PS50404">
    <property type="entry name" value="GST_NTER"/>
    <property type="match status" value="1"/>
</dbReference>
<dbReference type="PANTHER" id="PTHR43968:SF6">
    <property type="entry name" value="GLUTATHIONE S-TRANSFERASE OMEGA"/>
    <property type="match status" value="1"/>
</dbReference>
<dbReference type="SUPFAM" id="SSF52833">
    <property type="entry name" value="Thioredoxin-like"/>
    <property type="match status" value="1"/>
</dbReference>
<dbReference type="Pfam" id="PF13410">
    <property type="entry name" value="GST_C_2"/>
    <property type="match status" value="1"/>
</dbReference>
<dbReference type="Pfam" id="PF13417">
    <property type="entry name" value="GST_N_3"/>
    <property type="match status" value="1"/>
</dbReference>
<protein>
    <submittedName>
        <fullName evidence="2">Glutathione S-transferase</fullName>
    </submittedName>
</protein>
<dbReference type="InterPro" id="IPR036249">
    <property type="entry name" value="Thioredoxin-like_sf"/>
</dbReference>
<dbReference type="CDD" id="cd03060">
    <property type="entry name" value="GST_N_Omega_like"/>
    <property type="match status" value="1"/>
</dbReference>
<dbReference type="SUPFAM" id="SSF47616">
    <property type="entry name" value="GST C-terminal domain-like"/>
    <property type="match status" value="1"/>
</dbReference>
<evidence type="ECO:0000313" key="2">
    <source>
        <dbReference type="EMBL" id="QTD54769.1"/>
    </source>
</evidence>
<feature type="domain" description="GST N-terminal" evidence="1">
    <location>
        <begin position="3"/>
        <end position="82"/>
    </location>
</feature>
<evidence type="ECO:0000259" key="1">
    <source>
        <dbReference type="PROSITE" id="PS50404"/>
    </source>
</evidence>
<reference evidence="2 3" key="1">
    <citation type="submission" date="2021-03" db="EMBL/GenBank/DDBJ databases">
        <title>Complete genome of Parasphingorhabdus_sp.JHSY0214.</title>
        <authorList>
            <person name="Yoo J.H."/>
            <person name="Bae J.W."/>
        </authorList>
    </citation>
    <scope>NUCLEOTIDE SEQUENCE [LARGE SCALE GENOMIC DNA]</scope>
    <source>
        <strain evidence="2 3">JHSY0214</strain>
    </source>
</reference>
<dbReference type="EMBL" id="CP071794">
    <property type="protein sequence ID" value="QTD54769.1"/>
    <property type="molecule type" value="Genomic_DNA"/>
</dbReference>
<dbReference type="RefSeq" id="WP_207986603.1">
    <property type="nucleotide sequence ID" value="NZ_CP071794.1"/>
</dbReference>
<evidence type="ECO:0000313" key="3">
    <source>
        <dbReference type="Proteomes" id="UP000663923"/>
    </source>
</evidence>
<dbReference type="InterPro" id="IPR004045">
    <property type="entry name" value="Glutathione_S-Trfase_N"/>
</dbReference>
<gene>
    <name evidence="2" type="ORF">J4G78_10930</name>
</gene>
<dbReference type="InterPro" id="IPR050983">
    <property type="entry name" value="GST_Omega/HSP26"/>
</dbReference>
<dbReference type="Gene3D" id="1.20.1050.10">
    <property type="match status" value="1"/>
</dbReference>
<dbReference type="Proteomes" id="UP000663923">
    <property type="component" value="Chromosome"/>
</dbReference>
<dbReference type="Gene3D" id="3.40.30.10">
    <property type="entry name" value="Glutaredoxin"/>
    <property type="match status" value="1"/>
</dbReference>